<evidence type="ECO:0000259" key="1">
    <source>
        <dbReference type="Pfam" id="PF10543"/>
    </source>
</evidence>
<evidence type="ECO:0000313" key="3">
    <source>
        <dbReference type="Proteomes" id="UP001595766"/>
    </source>
</evidence>
<reference evidence="3" key="1">
    <citation type="journal article" date="2019" name="Int. J. Syst. Evol. Microbiol.">
        <title>The Global Catalogue of Microorganisms (GCM) 10K type strain sequencing project: providing services to taxonomists for standard genome sequencing and annotation.</title>
        <authorList>
            <consortium name="The Broad Institute Genomics Platform"/>
            <consortium name="The Broad Institute Genome Sequencing Center for Infectious Disease"/>
            <person name="Wu L."/>
            <person name="Ma J."/>
        </authorList>
    </citation>
    <scope>NUCLEOTIDE SEQUENCE [LARGE SCALE GENOMIC DNA]</scope>
    <source>
        <strain evidence="3">CECT 8551</strain>
    </source>
</reference>
<organism evidence="2 3">
    <name type="scientific">Belliella kenyensis</name>
    <dbReference type="NCBI Taxonomy" id="1472724"/>
    <lineage>
        <taxon>Bacteria</taxon>
        <taxon>Pseudomonadati</taxon>
        <taxon>Bacteroidota</taxon>
        <taxon>Cytophagia</taxon>
        <taxon>Cytophagales</taxon>
        <taxon>Cyclobacteriaceae</taxon>
        <taxon>Belliella</taxon>
    </lineage>
</organism>
<dbReference type="EMBL" id="JBHSAV010000017">
    <property type="protein sequence ID" value="MFC3976093.1"/>
    <property type="molecule type" value="Genomic_DNA"/>
</dbReference>
<evidence type="ECO:0000313" key="2">
    <source>
        <dbReference type="EMBL" id="MFC3976093.1"/>
    </source>
</evidence>
<gene>
    <name evidence="2" type="ORF">ACFOUP_06880</name>
</gene>
<dbReference type="InterPro" id="IPR018873">
    <property type="entry name" value="KilA-N_DNA-bd_domain"/>
</dbReference>
<protein>
    <submittedName>
        <fullName evidence="2">ORF6N domain-containing protein</fullName>
    </submittedName>
</protein>
<name>A0ABV8EIG7_9BACT</name>
<proteinExistence type="predicted"/>
<dbReference type="Proteomes" id="UP001595766">
    <property type="component" value="Unassembled WGS sequence"/>
</dbReference>
<dbReference type="RefSeq" id="WP_241292758.1">
    <property type="nucleotide sequence ID" value="NZ_JAKZGR010000004.1"/>
</dbReference>
<sequence>MGTELVRYDLIKVEDLIFIIRGVQVMLDRDLAEMYQVETRILNQAVKRNINRFPEKFRFQLTENEIEDLRSQFVTSNSRSQFVTLKI</sequence>
<dbReference type="Pfam" id="PF10543">
    <property type="entry name" value="ORF6N"/>
    <property type="match status" value="1"/>
</dbReference>
<accession>A0ABV8EIG7</accession>
<comment type="caution">
    <text evidence="2">The sequence shown here is derived from an EMBL/GenBank/DDBJ whole genome shotgun (WGS) entry which is preliminary data.</text>
</comment>
<feature type="domain" description="KilA-N DNA-binding" evidence="1">
    <location>
        <begin position="16"/>
        <end position="80"/>
    </location>
</feature>
<keyword evidence="3" id="KW-1185">Reference proteome</keyword>